<sequence>MGISIRNAELEKDWTIANQKGSWNGNERKNALMVPKTKTDVRKKKTIAQKIQKVMGDRKKGNRDQCKEFEDEPREQKSENK</sequence>
<feature type="compositionally biased region" description="Basic and acidic residues" evidence="1">
    <location>
        <begin position="55"/>
        <end position="81"/>
    </location>
</feature>
<name>A0ABN7VJB1_GIGMA</name>
<comment type="caution">
    <text evidence="2">The sequence shown here is derived from an EMBL/GenBank/DDBJ whole genome shotgun (WGS) entry which is preliminary data.</text>
</comment>
<gene>
    <name evidence="2" type="ORF">GMARGA_LOCUS19276</name>
</gene>
<proteinExistence type="predicted"/>
<keyword evidence="3" id="KW-1185">Reference proteome</keyword>
<organism evidence="2 3">
    <name type="scientific">Gigaspora margarita</name>
    <dbReference type="NCBI Taxonomy" id="4874"/>
    <lineage>
        <taxon>Eukaryota</taxon>
        <taxon>Fungi</taxon>
        <taxon>Fungi incertae sedis</taxon>
        <taxon>Mucoromycota</taxon>
        <taxon>Glomeromycotina</taxon>
        <taxon>Glomeromycetes</taxon>
        <taxon>Diversisporales</taxon>
        <taxon>Gigasporaceae</taxon>
        <taxon>Gigaspora</taxon>
    </lineage>
</organism>
<evidence type="ECO:0000313" key="3">
    <source>
        <dbReference type="Proteomes" id="UP000789901"/>
    </source>
</evidence>
<protein>
    <submittedName>
        <fullName evidence="2">6226_t:CDS:1</fullName>
    </submittedName>
</protein>
<dbReference type="EMBL" id="CAJVQB010015960">
    <property type="protein sequence ID" value="CAG8777636.1"/>
    <property type="molecule type" value="Genomic_DNA"/>
</dbReference>
<evidence type="ECO:0000313" key="2">
    <source>
        <dbReference type="EMBL" id="CAG8777636.1"/>
    </source>
</evidence>
<evidence type="ECO:0000256" key="1">
    <source>
        <dbReference type="SAM" id="MobiDB-lite"/>
    </source>
</evidence>
<feature type="non-terminal residue" evidence="2">
    <location>
        <position position="81"/>
    </location>
</feature>
<accession>A0ABN7VJB1</accession>
<dbReference type="Proteomes" id="UP000789901">
    <property type="component" value="Unassembled WGS sequence"/>
</dbReference>
<reference evidence="2 3" key="1">
    <citation type="submission" date="2021-06" db="EMBL/GenBank/DDBJ databases">
        <authorList>
            <person name="Kallberg Y."/>
            <person name="Tangrot J."/>
            <person name="Rosling A."/>
        </authorList>
    </citation>
    <scope>NUCLEOTIDE SEQUENCE [LARGE SCALE GENOMIC DNA]</scope>
    <source>
        <strain evidence="2 3">120-4 pot B 10/14</strain>
    </source>
</reference>
<feature type="region of interest" description="Disordered" evidence="1">
    <location>
        <begin position="52"/>
        <end position="81"/>
    </location>
</feature>